<dbReference type="GeneID" id="77216021"/>
<reference evidence="3 4" key="1">
    <citation type="submission" date="2016-03" db="EMBL/GenBank/DDBJ databases">
        <title>Comparative genomics of 54 Lactobacillus plantarum strains reveals genomic uncoupling from niche constraints.</title>
        <authorList>
            <person name="Martino M.E."/>
        </authorList>
    </citation>
    <scope>NUCLEOTIDE SEQUENCE [LARGE SCALE GENOMIC DNA]</scope>
    <source>
        <strain evidence="2 3">19.1</strain>
        <strain evidence="1 4">Nizo2260</strain>
    </source>
</reference>
<name>A0A0G9F7Y4_LACPN</name>
<protein>
    <recommendedName>
        <fullName evidence="5">Extracellular protein</fullName>
    </recommendedName>
</protein>
<proteinExistence type="predicted"/>
<dbReference type="Proteomes" id="UP000076882">
    <property type="component" value="Unassembled WGS sequence"/>
</dbReference>
<evidence type="ECO:0000313" key="4">
    <source>
        <dbReference type="Proteomes" id="UP000076989"/>
    </source>
</evidence>
<evidence type="ECO:0000313" key="1">
    <source>
        <dbReference type="EMBL" id="KZU03840.1"/>
    </source>
</evidence>
<dbReference type="EMBL" id="LUXM01000001">
    <property type="protein sequence ID" value="KZU98941.1"/>
    <property type="molecule type" value="Genomic_DNA"/>
</dbReference>
<evidence type="ECO:0000313" key="3">
    <source>
        <dbReference type="Proteomes" id="UP000076882"/>
    </source>
</evidence>
<organism evidence="2 3">
    <name type="scientific">Lactiplantibacillus plantarum</name>
    <name type="common">Lactobacillus plantarum</name>
    <dbReference type="NCBI Taxonomy" id="1590"/>
    <lineage>
        <taxon>Bacteria</taxon>
        <taxon>Bacillati</taxon>
        <taxon>Bacillota</taxon>
        <taxon>Bacilli</taxon>
        <taxon>Lactobacillales</taxon>
        <taxon>Lactobacillaceae</taxon>
        <taxon>Lactiplantibacillus</taxon>
    </lineage>
</organism>
<dbReference type="Proteomes" id="UP000076989">
    <property type="component" value="Unassembled WGS sequence"/>
</dbReference>
<comment type="caution">
    <text evidence="2">The sequence shown here is derived from an EMBL/GenBank/DDBJ whole genome shotgun (WGS) entry which is preliminary data.</text>
</comment>
<dbReference type="KEGG" id="lpb:SH83_11850"/>
<gene>
    <name evidence="2" type="ORF">Lp19_0003</name>
    <name evidence="1" type="ORF">Nizo2260_2080</name>
</gene>
<dbReference type="PATRIC" id="fig|1590.143.peg.461"/>
<evidence type="ECO:0000313" key="2">
    <source>
        <dbReference type="EMBL" id="KZU98941.1"/>
    </source>
</evidence>
<sequence>MNFKRKIQLGIATATGMLVVGIVAVPSVTNVLHAASDSVSLVSQTAAPTTVKATNQTVKAISASGTKGNYRVKYAKAGTSSTTATYQQTNYNTKSDASSQVDYLANTQGQRTTLNSGTAATVQGTMGKVYVHWNTGSWSVTTIANTQDVAGNPTKFANQVNNQIQKQDLTSKNVTSGAVTVYDTPQNGQANSVQWQNGKQVAKVQGQQANTVIKIAADAKD</sequence>
<accession>A0A0G9F7Y4</accession>
<dbReference type="RefSeq" id="WP_003644748.1">
    <property type="nucleotide sequence ID" value="NZ_AP028153.1"/>
</dbReference>
<dbReference type="AlphaFoldDB" id="A0A0G9F7Y4"/>
<evidence type="ECO:0008006" key="5">
    <source>
        <dbReference type="Google" id="ProtNLM"/>
    </source>
</evidence>
<dbReference type="EMBL" id="LUWI01000022">
    <property type="protein sequence ID" value="KZU03840.1"/>
    <property type="molecule type" value="Genomic_DNA"/>
</dbReference>